<dbReference type="Pfam" id="PF04689">
    <property type="entry name" value="S1FA"/>
    <property type="match status" value="1"/>
</dbReference>
<evidence type="ECO:0000256" key="18">
    <source>
        <dbReference type="ARBA" id="ARBA00022989"/>
    </source>
</evidence>
<gene>
    <name evidence="31" type="primary">BnaC04g27370D</name>
    <name evidence="31" type="ORF">GSBRNA2T00046376001</name>
</gene>
<keyword evidence="24" id="KW-0325">Glycoprotein</keyword>
<keyword evidence="11" id="KW-0808">Transferase</keyword>
<dbReference type="SUPFAM" id="SSF56112">
    <property type="entry name" value="Protein kinase-like (PK-like)"/>
    <property type="match status" value="1"/>
</dbReference>
<keyword evidence="15 26" id="KW-0547">Nucleotide-binding</keyword>
<evidence type="ECO:0000256" key="17">
    <source>
        <dbReference type="ARBA" id="ARBA00022840"/>
    </source>
</evidence>
<feature type="compositionally biased region" description="Basic residues" evidence="27">
    <location>
        <begin position="717"/>
        <end position="733"/>
    </location>
</feature>
<dbReference type="InterPro" id="IPR017441">
    <property type="entry name" value="Protein_kinase_ATP_BS"/>
</dbReference>
<evidence type="ECO:0000256" key="11">
    <source>
        <dbReference type="ARBA" id="ARBA00022679"/>
    </source>
</evidence>
<evidence type="ECO:0000256" key="19">
    <source>
        <dbReference type="ARBA" id="ARBA00023015"/>
    </source>
</evidence>
<keyword evidence="18 28" id="KW-1133">Transmembrane helix</keyword>
<dbReference type="Gene3D" id="1.10.510.10">
    <property type="entry name" value="Transferase(Phosphotransferase) domain 1"/>
    <property type="match status" value="1"/>
</dbReference>
<keyword evidence="9" id="KW-0678">Repressor</keyword>
<dbReference type="InterPro" id="IPR011009">
    <property type="entry name" value="Kinase-like_dom_sf"/>
</dbReference>
<keyword evidence="32" id="KW-1185">Reference proteome</keyword>
<feature type="compositionally biased region" description="Low complexity" evidence="27">
    <location>
        <begin position="250"/>
        <end position="260"/>
    </location>
</feature>
<evidence type="ECO:0000256" key="3">
    <source>
        <dbReference type="ARBA" id="ARBA00004251"/>
    </source>
</evidence>
<comment type="subcellular location">
    <subcellularLocation>
        <location evidence="3">Cell membrane</location>
        <topology evidence="3">Single-pass type I membrane protein</topology>
    </subcellularLocation>
    <subcellularLocation>
        <location evidence="2">Nucleus</location>
    </subcellularLocation>
</comment>
<dbReference type="CDD" id="cd14066">
    <property type="entry name" value="STKc_IRAK"/>
    <property type="match status" value="1"/>
</dbReference>
<dbReference type="GO" id="GO:0005634">
    <property type="term" value="C:nucleus"/>
    <property type="evidence" value="ECO:0007669"/>
    <property type="project" value="UniProtKB-SubCell"/>
</dbReference>
<dbReference type="Gene3D" id="2.60.120.200">
    <property type="match status" value="1"/>
</dbReference>
<evidence type="ECO:0000256" key="21">
    <source>
        <dbReference type="ARBA" id="ARBA00023136"/>
    </source>
</evidence>
<feature type="signal peptide" evidence="29">
    <location>
        <begin position="1"/>
        <end position="23"/>
    </location>
</feature>
<dbReference type="InterPro" id="IPR050528">
    <property type="entry name" value="L-type_Lectin-RKs"/>
</dbReference>
<evidence type="ECO:0000313" key="31">
    <source>
        <dbReference type="EMBL" id="CDY30882.1"/>
    </source>
</evidence>
<evidence type="ECO:0000256" key="1">
    <source>
        <dbReference type="ARBA" id="ARBA00002946"/>
    </source>
</evidence>
<dbReference type="PROSITE" id="PS50011">
    <property type="entry name" value="PROTEIN_KINASE_DOM"/>
    <property type="match status" value="1"/>
</dbReference>
<keyword evidence="12 28" id="KW-0812">Transmembrane</keyword>
<dbReference type="InterPro" id="IPR006779">
    <property type="entry name" value="S1FA_DNA-bd"/>
</dbReference>
<organism evidence="31 32">
    <name type="scientific">Brassica napus</name>
    <name type="common">Rape</name>
    <dbReference type="NCBI Taxonomy" id="3708"/>
    <lineage>
        <taxon>Eukaryota</taxon>
        <taxon>Viridiplantae</taxon>
        <taxon>Streptophyta</taxon>
        <taxon>Embryophyta</taxon>
        <taxon>Tracheophyta</taxon>
        <taxon>Spermatophyta</taxon>
        <taxon>Magnoliopsida</taxon>
        <taxon>eudicotyledons</taxon>
        <taxon>Gunneridae</taxon>
        <taxon>Pentapetalae</taxon>
        <taxon>rosids</taxon>
        <taxon>malvids</taxon>
        <taxon>Brassicales</taxon>
        <taxon>Brassicaceae</taxon>
        <taxon>Brassiceae</taxon>
        <taxon>Brassica</taxon>
    </lineage>
</organism>
<dbReference type="AlphaFoldDB" id="A0A078H068"/>
<keyword evidence="17 26" id="KW-0067">ATP-binding</keyword>
<sequence>MSFLPSLFSVSILLCFFCSLNEATTDNGIVSLTRDLSVPNSGAGKVLYANPIRFRQPGTHSPASFSTFFSFSITNINPSSIGGGLAFVITPDGNTVGAAGGSLGLAGPSVSKFVAVEYDTLMDVDFKDINSNHVGFDVNGVVSSVSGDLGTVDIDLKSGNTVNSWIEYDGLSRVFNVSVSYSNLKPKSPVLSFPLDLDRYVNDFMFVGFSGSTQGSTESHSIEWWSFRSSFGSGPGSGSGPSPPTANLPSSSAVPISSQSKTPPTCRNHLCKENRGAIAGVVTAGAFFLALFAGGLHDSFASEIIKAPKEFSYKELKAATKSFNESRSIGHGAFGVVYRGVLPETGDVVAVKRCSHSSQDKKNEFLSELSIIGSLRHRNLVRLQGWCHERGEILLVYDLMPNGSLDKALFESRFPLPWDHRKKILLGVASALAYLHRECENQVIHRDVKSSNIMLDENFNAKLGDFGLARQIEHDKSPEATVAAGTMGYLAPEYLLTGRATEKTDVFSYGAVVLEVVTGRRPIEKDLNAQRQNVGANPNLVEWVWGLYKEGKVTAAADSRLEGKFDEGEMWRVMVVGLACSHPDPEARPTMRSVVQMLIGEADVPVVPKSRPTMSFSTSHLLLSLQDTLSDCNTLALNSSRSSSWSVPEHNVMIRGDDDHMRFRIVFMDREDFARKAAAEARGLNPGLIVLLVIGGPLVVFLVANIVLYVHAQKNLPPKKKKPVSKKKLKREKLKQGVSVPGE</sequence>
<keyword evidence="13 29" id="KW-0732">Signal</keyword>
<dbReference type="PROSITE" id="PS00107">
    <property type="entry name" value="PROTEIN_KINASE_ATP"/>
    <property type="match status" value="1"/>
</dbReference>
<evidence type="ECO:0000256" key="27">
    <source>
        <dbReference type="SAM" id="MobiDB-lite"/>
    </source>
</evidence>
<dbReference type="Gene3D" id="3.30.200.20">
    <property type="entry name" value="Phosphorylase Kinase, domain 1"/>
    <property type="match status" value="1"/>
</dbReference>
<evidence type="ECO:0000256" key="5">
    <source>
        <dbReference type="ARBA" id="ARBA00008536"/>
    </source>
</evidence>
<evidence type="ECO:0000256" key="16">
    <source>
        <dbReference type="ARBA" id="ARBA00022777"/>
    </source>
</evidence>
<evidence type="ECO:0000256" key="8">
    <source>
        <dbReference type="ARBA" id="ARBA00022475"/>
    </source>
</evidence>
<dbReference type="FunFam" id="2.60.120.200:FF:000141">
    <property type="entry name" value="L-type lectin-domain containing receptor kinase VIII.1"/>
    <property type="match status" value="1"/>
</dbReference>
<dbReference type="Pfam" id="PF00069">
    <property type="entry name" value="Pkinase"/>
    <property type="match status" value="1"/>
</dbReference>
<evidence type="ECO:0000256" key="4">
    <source>
        <dbReference type="ARBA" id="ARBA00007382"/>
    </source>
</evidence>
<comment type="similarity">
    <text evidence="5">In the N-terminal section; belongs to the leguminous lectin family.</text>
</comment>
<evidence type="ECO:0000256" key="25">
    <source>
        <dbReference type="ARBA" id="ARBA00023242"/>
    </source>
</evidence>
<evidence type="ECO:0000256" key="14">
    <source>
        <dbReference type="ARBA" id="ARBA00022734"/>
    </source>
</evidence>
<dbReference type="SUPFAM" id="SSF49899">
    <property type="entry name" value="Concanavalin A-like lectins/glucanases"/>
    <property type="match status" value="1"/>
</dbReference>
<keyword evidence="14" id="KW-0430">Lectin</keyword>
<dbReference type="GO" id="GO:0005886">
    <property type="term" value="C:plasma membrane"/>
    <property type="evidence" value="ECO:0000318"/>
    <property type="project" value="GO_Central"/>
</dbReference>
<dbReference type="InterPro" id="IPR000719">
    <property type="entry name" value="Prot_kinase_dom"/>
</dbReference>
<evidence type="ECO:0000256" key="13">
    <source>
        <dbReference type="ARBA" id="ARBA00022729"/>
    </source>
</evidence>
<dbReference type="InterPro" id="IPR001220">
    <property type="entry name" value="Legume_lectin_dom"/>
</dbReference>
<keyword evidence="21 28" id="KW-0472">Membrane</keyword>
<keyword evidence="23" id="KW-0675">Receptor</keyword>
<evidence type="ECO:0000256" key="12">
    <source>
        <dbReference type="ARBA" id="ARBA00022692"/>
    </source>
</evidence>
<evidence type="ECO:0000256" key="7">
    <source>
        <dbReference type="ARBA" id="ARBA00012513"/>
    </source>
</evidence>
<keyword evidence="10" id="KW-0723">Serine/threonine-protein kinase</keyword>
<accession>A0A078H068</accession>
<keyword evidence="22" id="KW-0804">Transcription</keyword>
<dbReference type="GO" id="GO:0005524">
    <property type="term" value="F:ATP binding"/>
    <property type="evidence" value="ECO:0007669"/>
    <property type="project" value="UniProtKB-UniRule"/>
</dbReference>
<dbReference type="GO" id="GO:0003677">
    <property type="term" value="F:DNA binding"/>
    <property type="evidence" value="ECO:0007669"/>
    <property type="project" value="UniProtKB-KW"/>
</dbReference>
<keyword evidence="19" id="KW-0805">Transcription regulation</keyword>
<dbReference type="CDD" id="cd06899">
    <property type="entry name" value="lectin_legume_LecRK_Arcelin_ConA"/>
    <property type="match status" value="1"/>
</dbReference>
<evidence type="ECO:0000256" key="26">
    <source>
        <dbReference type="PROSITE-ProRule" id="PRU10141"/>
    </source>
</evidence>
<feature type="domain" description="Protein kinase" evidence="30">
    <location>
        <begin position="323"/>
        <end position="607"/>
    </location>
</feature>
<feature type="transmembrane region" description="Helical" evidence="28">
    <location>
        <begin position="688"/>
        <end position="712"/>
    </location>
</feature>
<evidence type="ECO:0000256" key="23">
    <source>
        <dbReference type="ARBA" id="ARBA00023170"/>
    </source>
</evidence>
<dbReference type="GO" id="GO:0006355">
    <property type="term" value="P:regulation of DNA-templated transcription"/>
    <property type="evidence" value="ECO:0007669"/>
    <property type="project" value="InterPro"/>
</dbReference>
<evidence type="ECO:0000259" key="30">
    <source>
        <dbReference type="PROSITE" id="PS50011"/>
    </source>
</evidence>
<evidence type="ECO:0000256" key="10">
    <source>
        <dbReference type="ARBA" id="ARBA00022527"/>
    </source>
</evidence>
<evidence type="ECO:0000256" key="9">
    <source>
        <dbReference type="ARBA" id="ARBA00022491"/>
    </source>
</evidence>
<evidence type="ECO:0000256" key="28">
    <source>
        <dbReference type="SAM" id="Phobius"/>
    </source>
</evidence>
<dbReference type="FunFam" id="3.30.200.20:FF:000372">
    <property type="entry name" value="L-type lectin-domain containing receptor kinase VIII.1"/>
    <property type="match status" value="1"/>
</dbReference>
<feature type="binding site" evidence="26">
    <location>
        <position position="352"/>
    </location>
    <ligand>
        <name>ATP</name>
        <dbReference type="ChEBI" id="CHEBI:30616"/>
    </ligand>
</feature>
<comment type="similarity">
    <text evidence="4">Belongs to the S1FA transcription factor family.</text>
</comment>
<dbReference type="PaxDb" id="3708-A0A078H068"/>
<dbReference type="InterPro" id="IPR008271">
    <property type="entry name" value="Ser/Thr_kinase_AS"/>
</dbReference>
<comment type="function">
    <text evidence="1">DNA-binding protein that specifically recognizes a negative element (S1F) within the RPS1 promoter.</text>
</comment>
<dbReference type="GO" id="GO:0002229">
    <property type="term" value="P:defense response to oomycetes"/>
    <property type="evidence" value="ECO:0000318"/>
    <property type="project" value="GO_Central"/>
</dbReference>
<dbReference type="Proteomes" id="UP000028999">
    <property type="component" value="Unassembled WGS sequence"/>
</dbReference>
<dbReference type="OMA" id="EIHNIVW"/>
<dbReference type="PANTHER" id="PTHR27007">
    <property type="match status" value="1"/>
</dbReference>
<keyword evidence="8" id="KW-1003">Cell membrane</keyword>
<evidence type="ECO:0000313" key="32">
    <source>
        <dbReference type="Proteomes" id="UP000028999"/>
    </source>
</evidence>
<evidence type="ECO:0000256" key="2">
    <source>
        <dbReference type="ARBA" id="ARBA00004123"/>
    </source>
</evidence>
<dbReference type="GO" id="GO:0004674">
    <property type="term" value="F:protein serine/threonine kinase activity"/>
    <property type="evidence" value="ECO:0007669"/>
    <property type="project" value="UniProtKB-KW"/>
</dbReference>
<dbReference type="PROSITE" id="PS00108">
    <property type="entry name" value="PROTEIN_KINASE_ST"/>
    <property type="match status" value="1"/>
</dbReference>
<comment type="similarity">
    <text evidence="6">In the C-terminal section; belongs to the protein kinase superfamily. Ser/Thr protein kinase family.</text>
</comment>
<dbReference type="Gramene" id="CDY30882">
    <property type="protein sequence ID" value="CDY30882"/>
    <property type="gene ID" value="GSBRNA2T00046376001"/>
</dbReference>
<feature type="chain" id="PRO_5001736501" description="non-specific serine/threonine protein kinase" evidence="29">
    <location>
        <begin position="24"/>
        <end position="743"/>
    </location>
</feature>
<keyword evidence="16" id="KW-0418">Kinase</keyword>
<dbReference type="Pfam" id="PF00139">
    <property type="entry name" value="Lectin_legB"/>
    <property type="match status" value="1"/>
</dbReference>
<keyword evidence="20" id="KW-0238">DNA-binding</keyword>
<dbReference type="FunFam" id="1.10.510.10:FF:000342">
    <property type="entry name" value="L-type lectin-domain containing receptor kinase VIII.1"/>
    <property type="match status" value="1"/>
</dbReference>
<dbReference type="InterPro" id="IPR013320">
    <property type="entry name" value="ConA-like_dom_sf"/>
</dbReference>
<dbReference type="SMR" id="A0A078H068"/>
<feature type="region of interest" description="Disordered" evidence="27">
    <location>
        <begin position="717"/>
        <end position="743"/>
    </location>
</feature>
<evidence type="ECO:0000256" key="22">
    <source>
        <dbReference type="ARBA" id="ARBA00023163"/>
    </source>
</evidence>
<proteinExistence type="inferred from homology"/>
<name>A0A078H068_BRANA</name>
<protein>
    <recommendedName>
        <fullName evidence="7">non-specific serine/threonine protein kinase</fullName>
        <ecNumber evidence="7">2.7.11.1</ecNumber>
    </recommendedName>
</protein>
<dbReference type="EMBL" id="LK032262">
    <property type="protein sequence ID" value="CDY30882.1"/>
    <property type="molecule type" value="Genomic_DNA"/>
</dbReference>
<evidence type="ECO:0000256" key="29">
    <source>
        <dbReference type="SAM" id="SignalP"/>
    </source>
</evidence>
<keyword evidence="25" id="KW-0539">Nucleus</keyword>
<evidence type="ECO:0000256" key="15">
    <source>
        <dbReference type="ARBA" id="ARBA00022741"/>
    </source>
</evidence>
<dbReference type="SMART" id="SM00220">
    <property type="entry name" value="S_TKc"/>
    <property type="match status" value="1"/>
</dbReference>
<dbReference type="EC" id="2.7.11.1" evidence="7"/>
<dbReference type="STRING" id="3708.A0A078H068"/>
<reference evidence="31 32" key="1">
    <citation type="journal article" date="2014" name="Science">
        <title>Plant genetics. Early allopolyploid evolution in the post-Neolithic Brassica napus oilseed genome.</title>
        <authorList>
            <person name="Chalhoub B."/>
            <person name="Denoeud F."/>
            <person name="Liu S."/>
            <person name="Parkin I.A."/>
            <person name="Tang H."/>
            <person name="Wang X."/>
            <person name="Chiquet J."/>
            <person name="Belcram H."/>
            <person name="Tong C."/>
            <person name="Samans B."/>
            <person name="Correa M."/>
            <person name="Da Silva C."/>
            <person name="Just J."/>
            <person name="Falentin C."/>
            <person name="Koh C.S."/>
            <person name="Le Clainche I."/>
            <person name="Bernard M."/>
            <person name="Bento P."/>
            <person name="Noel B."/>
            <person name="Labadie K."/>
            <person name="Alberti A."/>
            <person name="Charles M."/>
            <person name="Arnaud D."/>
            <person name="Guo H."/>
            <person name="Daviaud C."/>
            <person name="Alamery S."/>
            <person name="Jabbari K."/>
            <person name="Zhao M."/>
            <person name="Edger P.P."/>
            <person name="Chelaifa H."/>
            <person name="Tack D."/>
            <person name="Lassalle G."/>
            <person name="Mestiri I."/>
            <person name="Schnel N."/>
            <person name="Le Paslier M.C."/>
            <person name="Fan G."/>
            <person name="Renault V."/>
            <person name="Bayer P.E."/>
            <person name="Golicz A.A."/>
            <person name="Manoli S."/>
            <person name="Lee T.H."/>
            <person name="Thi V.H."/>
            <person name="Chalabi S."/>
            <person name="Hu Q."/>
            <person name="Fan C."/>
            <person name="Tollenaere R."/>
            <person name="Lu Y."/>
            <person name="Battail C."/>
            <person name="Shen J."/>
            <person name="Sidebottom C.H."/>
            <person name="Wang X."/>
            <person name="Canaguier A."/>
            <person name="Chauveau A."/>
            <person name="Berard A."/>
            <person name="Deniot G."/>
            <person name="Guan M."/>
            <person name="Liu Z."/>
            <person name="Sun F."/>
            <person name="Lim Y.P."/>
            <person name="Lyons E."/>
            <person name="Town C.D."/>
            <person name="Bancroft I."/>
            <person name="Wang X."/>
            <person name="Meng J."/>
            <person name="Ma J."/>
            <person name="Pires J.C."/>
            <person name="King G.J."/>
            <person name="Brunel D."/>
            <person name="Delourme R."/>
            <person name="Renard M."/>
            <person name="Aury J.M."/>
            <person name="Adams K.L."/>
            <person name="Batley J."/>
            <person name="Snowdon R.J."/>
            <person name="Tost J."/>
            <person name="Edwards D."/>
            <person name="Zhou Y."/>
            <person name="Hua W."/>
            <person name="Sharpe A.G."/>
            <person name="Paterson A.H."/>
            <person name="Guan C."/>
            <person name="Wincker P."/>
        </authorList>
    </citation>
    <scope>NUCLEOTIDE SEQUENCE [LARGE SCALE GENOMIC DNA]</scope>
    <source>
        <strain evidence="32">cv. Darmor-bzh</strain>
    </source>
</reference>
<dbReference type="GO" id="GO:0030246">
    <property type="term" value="F:carbohydrate binding"/>
    <property type="evidence" value="ECO:0007669"/>
    <property type="project" value="UniProtKB-KW"/>
</dbReference>
<evidence type="ECO:0000256" key="24">
    <source>
        <dbReference type="ARBA" id="ARBA00023180"/>
    </source>
</evidence>
<evidence type="ECO:0000256" key="20">
    <source>
        <dbReference type="ARBA" id="ARBA00023125"/>
    </source>
</evidence>
<evidence type="ECO:0000256" key="6">
    <source>
        <dbReference type="ARBA" id="ARBA00010217"/>
    </source>
</evidence>
<feature type="region of interest" description="Disordered" evidence="27">
    <location>
        <begin position="235"/>
        <end position="267"/>
    </location>
</feature>